<evidence type="ECO:0000256" key="6">
    <source>
        <dbReference type="RuleBase" id="RU004057"/>
    </source>
</evidence>
<feature type="transmembrane region" description="Helical" evidence="7">
    <location>
        <begin position="41"/>
        <end position="60"/>
    </location>
</feature>
<evidence type="ECO:0000259" key="8">
    <source>
        <dbReference type="Pfam" id="PF01618"/>
    </source>
</evidence>
<dbReference type="RefSeq" id="WP_093312753.1">
    <property type="nucleotide sequence ID" value="NZ_FNPV01000004.1"/>
</dbReference>
<evidence type="ECO:0000256" key="1">
    <source>
        <dbReference type="ARBA" id="ARBA00004651"/>
    </source>
</evidence>
<feature type="transmembrane region" description="Helical" evidence="7">
    <location>
        <begin position="184"/>
        <end position="207"/>
    </location>
</feature>
<keyword evidence="6" id="KW-0813">Transport</keyword>
<evidence type="ECO:0000256" key="5">
    <source>
        <dbReference type="ARBA" id="ARBA00023136"/>
    </source>
</evidence>
<sequence>MKQYIKNGKIPIVIVLLAMIVHAIVDSIAVTALFNLHALEIILAGILLSVIVGFSFQTFLDTANLIRKSFKEPVRYENDIHKVHQTAIKVKKEGLLSLNKDILKEENSFLRDALILLNDYKKPEAIRDVMEKDIESRRANLFRSYNLLKVVSYVAPSFGLIGTLVGMIGLLSHLDQSHAIMQHMATALVSTLYGSLIASFIAVPLMVRVKEYNEKIILRYQIVMEGILMIATNDSTRNVFDKMNVMLDEEDRLDYPGTQDKERNTFQYGSQV</sequence>
<dbReference type="InterPro" id="IPR002898">
    <property type="entry name" value="MotA_ExbB_proton_chnl"/>
</dbReference>
<organism evidence="9 10">
    <name type="scientific">Tindallia californiensis</name>
    <dbReference type="NCBI Taxonomy" id="159292"/>
    <lineage>
        <taxon>Bacteria</taxon>
        <taxon>Bacillati</taxon>
        <taxon>Bacillota</taxon>
        <taxon>Clostridia</taxon>
        <taxon>Peptostreptococcales</taxon>
        <taxon>Tindalliaceae</taxon>
        <taxon>Tindallia</taxon>
    </lineage>
</organism>
<evidence type="ECO:0000313" key="9">
    <source>
        <dbReference type="EMBL" id="SDY78079.1"/>
    </source>
</evidence>
<reference evidence="9 10" key="1">
    <citation type="submission" date="2016-10" db="EMBL/GenBank/DDBJ databases">
        <authorList>
            <person name="de Groot N.N."/>
        </authorList>
    </citation>
    <scope>NUCLEOTIDE SEQUENCE [LARGE SCALE GENOMIC DNA]</scope>
    <source>
        <strain evidence="9 10">APO</strain>
    </source>
</reference>
<dbReference type="OrthoDB" id="9806929at2"/>
<dbReference type="PANTHER" id="PTHR30433">
    <property type="entry name" value="CHEMOTAXIS PROTEIN MOTA"/>
    <property type="match status" value="1"/>
</dbReference>
<comment type="similarity">
    <text evidence="6">Belongs to the exbB/tolQ family.</text>
</comment>
<feature type="transmembrane region" description="Helical" evidence="7">
    <location>
        <begin position="12"/>
        <end position="35"/>
    </location>
</feature>
<keyword evidence="3 7" id="KW-0812">Transmembrane</keyword>
<dbReference type="STRING" id="159292.SAMN05192546_104209"/>
<accession>A0A1H3MPR3</accession>
<keyword evidence="5 7" id="KW-0472">Membrane</keyword>
<dbReference type="GO" id="GO:0071978">
    <property type="term" value="P:bacterial-type flagellum-dependent swarming motility"/>
    <property type="evidence" value="ECO:0007669"/>
    <property type="project" value="InterPro"/>
</dbReference>
<feature type="transmembrane region" description="Helical" evidence="7">
    <location>
        <begin position="147"/>
        <end position="172"/>
    </location>
</feature>
<evidence type="ECO:0000256" key="2">
    <source>
        <dbReference type="ARBA" id="ARBA00022475"/>
    </source>
</evidence>
<comment type="subcellular location">
    <subcellularLocation>
        <location evidence="1">Cell membrane</location>
        <topology evidence="1">Multi-pass membrane protein</topology>
    </subcellularLocation>
    <subcellularLocation>
        <location evidence="6">Membrane</location>
        <topology evidence="6">Multi-pass membrane protein</topology>
    </subcellularLocation>
</comment>
<evidence type="ECO:0000256" key="7">
    <source>
        <dbReference type="SAM" id="Phobius"/>
    </source>
</evidence>
<evidence type="ECO:0000256" key="4">
    <source>
        <dbReference type="ARBA" id="ARBA00022989"/>
    </source>
</evidence>
<dbReference type="InterPro" id="IPR047055">
    <property type="entry name" value="MotA-like"/>
</dbReference>
<dbReference type="GO" id="GO:0006935">
    <property type="term" value="P:chemotaxis"/>
    <property type="evidence" value="ECO:0007669"/>
    <property type="project" value="InterPro"/>
</dbReference>
<gene>
    <name evidence="9" type="ORF">SAMN05192546_104209</name>
</gene>
<name>A0A1H3MPR3_9FIRM</name>
<dbReference type="EMBL" id="FNPV01000004">
    <property type="protein sequence ID" value="SDY78079.1"/>
    <property type="molecule type" value="Genomic_DNA"/>
</dbReference>
<dbReference type="GO" id="GO:0005886">
    <property type="term" value="C:plasma membrane"/>
    <property type="evidence" value="ECO:0007669"/>
    <property type="project" value="UniProtKB-SubCell"/>
</dbReference>
<feature type="domain" description="MotA/TolQ/ExbB proton channel" evidence="8">
    <location>
        <begin position="105"/>
        <end position="221"/>
    </location>
</feature>
<keyword evidence="10" id="KW-1185">Reference proteome</keyword>
<evidence type="ECO:0000256" key="3">
    <source>
        <dbReference type="ARBA" id="ARBA00022692"/>
    </source>
</evidence>
<dbReference type="AlphaFoldDB" id="A0A1H3MPR3"/>
<keyword evidence="6" id="KW-0653">Protein transport</keyword>
<keyword evidence="2" id="KW-1003">Cell membrane</keyword>
<dbReference type="Proteomes" id="UP000199230">
    <property type="component" value="Unassembled WGS sequence"/>
</dbReference>
<keyword evidence="4 7" id="KW-1133">Transmembrane helix</keyword>
<proteinExistence type="inferred from homology"/>
<dbReference type="Pfam" id="PF01618">
    <property type="entry name" value="MotA_ExbB"/>
    <property type="match status" value="1"/>
</dbReference>
<evidence type="ECO:0000313" key="10">
    <source>
        <dbReference type="Proteomes" id="UP000199230"/>
    </source>
</evidence>
<dbReference type="GO" id="GO:0015031">
    <property type="term" value="P:protein transport"/>
    <property type="evidence" value="ECO:0007669"/>
    <property type="project" value="UniProtKB-KW"/>
</dbReference>
<protein>
    <submittedName>
        <fullName evidence="9">Chemotaxis protein MotA</fullName>
    </submittedName>
</protein>